<gene>
    <name evidence="1" type="ORF">RBH19_09580</name>
</gene>
<protein>
    <submittedName>
        <fullName evidence="1">Uncharacterized protein</fullName>
    </submittedName>
</protein>
<sequence>MTLTDETLALRLALDALAEEHDEVAFRAYALPRRPRPAGVYFALRGLAGNLLRLTGLYRPPRPEEFWRAELKHGNAAVDAGVLLIWAEGMAREELHRACAGFRKVLASVPDCVPVLVTDVADFAWYSRLGWLVEYLPDLANAESSGDGESYRLRKKRYLAWRYRNALAVPASAGLAPGAECKALLDDQT</sequence>
<keyword evidence="2" id="KW-1185">Reference proteome</keyword>
<name>A0ABU0W800_9GAMM</name>
<comment type="caution">
    <text evidence="1">The sequence shown here is derived from an EMBL/GenBank/DDBJ whole genome shotgun (WGS) entry which is preliminary data.</text>
</comment>
<evidence type="ECO:0000313" key="2">
    <source>
        <dbReference type="Proteomes" id="UP001239019"/>
    </source>
</evidence>
<organism evidence="1 2">
    <name type="scientific">Natronospira bacteriovora</name>
    <dbReference type="NCBI Taxonomy" id="3069753"/>
    <lineage>
        <taxon>Bacteria</taxon>
        <taxon>Pseudomonadati</taxon>
        <taxon>Pseudomonadota</taxon>
        <taxon>Gammaproteobacteria</taxon>
        <taxon>Natronospirales</taxon>
        <taxon>Natronospiraceae</taxon>
        <taxon>Natronospira</taxon>
    </lineage>
</organism>
<reference evidence="1 2" key="1">
    <citation type="submission" date="2023-08" db="EMBL/GenBank/DDBJ databases">
        <title>Whole-genome sequencing of halo(alkali)philic microorganisms from hypersaline lakes.</title>
        <authorList>
            <person name="Sorokin D.Y."/>
            <person name="Abbas B."/>
            <person name="Merkel A.Y."/>
        </authorList>
    </citation>
    <scope>NUCLEOTIDE SEQUENCE [LARGE SCALE GENOMIC DNA]</scope>
    <source>
        <strain evidence="1 2">AB-CW4</strain>
    </source>
</reference>
<dbReference type="EMBL" id="JAVDDT010000006">
    <property type="protein sequence ID" value="MDQ2070126.1"/>
    <property type="molecule type" value="Genomic_DNA"/>
</dbReference>
<evidence type="ECO:0000313" key="1">
    <source>
        <dbReference type="EMBL" id="MDQ2070126.1"/>
    </source>
</evidence>
<proteinExistence type="predicted"/>
<dbReference type="RefSeq" id="WP_306728626.1">
    <property type="nucleotide sequence ID" value="NZ_JAVDDT010000006.1"/>
</dbReference>
<dbReference type="Proteomes" id="UP001239019">
    <property type="component" value="Unassembled WGS sequence"/>
</dbReference>
<accession>A0ABU0W800</accession>